<dbReference type="EMBL" id="QTSX02006534">
    <property type="protein sequence ID" value="KAJ9053304.1"/>
    <property type="molecule type" value="Genomic_DNA"/>
</dbReference>
<gene>
    <name evidence="1" type="ORF">DSO57_1025565</name>
</gene>
<accession>A0ACC2RT73</accession>
<name>A0ACC2RT73_9FUNG</name>
<proteinExistence type="predicted"/>
<keyword evidence="2" id="KW-1185">Reference proteome</keyword>
<reference evidence="1" key="1">
    <citation type="submission" date="2022-04" db="EMBL/GenBank/DDBJ databases">
        <title>Genome of the entomopathogenic fungus Entomophthora muscae.</title>
        <authorList>
            <person name="Elya C."/>
            <person name="Lovett B.R."/>
            <person name="Lee E."/>
            <person name="Macias A.M."/>
            <person name="Hajek A.E."/>
            <person name="De Bivort B.L."/>
            <person name="Kasson M.T."/>
            <person name="De Fine Licht H.H."/>
            <person name="Stajich J.E."/>
        </authorList>
    </citation>
    <scope>NUCLEOTIDE SEQUENCE</scope>
    <source>
        <strain evidence="1">Berkeley</strain>
    </source>
</reference>
<organism evidence="1 2">
    <name type="scientific">Entomophthora muscae</name>
    <dbReference type="NCBI Taxonomy" id="34485"/>
    <lineage>
        <taxon>Eukaryota</taxon>
        <taxon>Fungi</taxon>
        <taxon>Fungi incertae sedis</taxon>
        <taxon>Zoopagomycota</taxon>
        <taxon>Entomophthoromycotina</taxon>
        <taxon>Entomophthoromycetes</taxon>
        <taxon>Entomophthorales</taxon>
        <taxon>Entomophthoraceae</taxon>
        <taxon>Entomophthora</taxon>
    </lineage>
</organism>
<sequence length="240" mass="27505">MFFILAIVSLLLFVAWWICSVVYSIFFSPLKDIPSPLIFQILPIYYHISVATGTSTFLLFHYHLAYGPVFRVGWNYVMFVNREAAEALYSTYDCKKTSMYEGFALFSPTMFSTLSRTLHTKRKKIVAPALTRSSMVDLEPLATENGVRPVLEFLDRCAAADQPADMFKLLNHMSWDIIGSVLLGKSFGMVRNNGHPILLWTYQTLWFSMACIIFPFLKPFRPTFKTNIEKVSYISIDANL</sequence>
<comment type="caution">
    <text evidence="1">The sequence shown here is derived from an EMBL/GenBank/DDBJ whole genome shotgun (WGS) entry which is preliminary data.</text>
</comment>
<evidence type="ECO:0000313" key="1">
    <source>
        <dbReference type="EMBL" id="KAJ9053304.1"/>
    </source>
</evidence>
<evidence type="ECO:0000313" key="2">
    <source>
        <dbReference type="Proteomes" id="UP001165960"/>
    </source>
</evidence>
<dbReference type="Proteomes" id="UP001165960">
    <property type="component" value="Unassembled WGS sequence"/>
</dbReference>
<protein>
    <submittedName>
        <fullName evidence="1">Uncharacterized protein</fullName>
    </submittedName>
</protein>